<dbReference type="PANTHER" id="PTHR30328">
    <property type="entry name" value="TRANSCRIPTIONAL REPRESSOR"/>
    <property type="match status" value="1"/>
</dbReference>
<dbReference type="Pfam" id="PF00440">
    <property type="entry name" value="TetR_N"/>
    <property type="match status" value="1"/>
</dbReference>
<dbReference type="KEGG" id="asz:ASN_2474"/>
<dbReference type="SUPFAM" id="SSF48498">
    <property type="entry name" value="Tetracyclin repressor-like, C-terminal domain"/>
    <property type="match status" value="1"/>
</dbReference>
<evidence type="ECO:0000259" key="3">
    <source>
        <dbReference type="PROSITE" id="PS50977"/>
    </source>
</evidence>
<dbReference type="Gene3D" id="1.10.357.10">
    <property type="entry name" value="Tetracycline Repressor, domain 2"/>
    <property type="match status" value="1"/>
</dbReference>
<keyword evidence="5" id="KW-1185">Reference proteome</keyword>
<protein>
    <submittedName>
        <fullName evidence="4">Transcriptional regulator, TetR family</fullName>
    </submittedName>
</protein>
<sequence>MKRDSDATKARLLDAAIAEFAAYGIEAARLDRIALEARANKQLIYRYFGDKRALFDAVIHKTMTELAETIEVTPDDIPGYLDAMRSYHTSHPHVLRLLMWEALEHDDTDVLAEPERQAHYTRKTERFRSAQEKGVIRSDIRPEYLTLILLGLALWPRAVPQLSQLITGETAGSDRIHAATVTLARQMLEPRR</sequence>
<dbReference type="InterPro" id="IPR050109">
    <property type="entry name" value="HTH-type_TetR-like_transc_reg"/>
</dbReference>
<evidence type="ECO:0000256" key="1">
    <source>
        <dbReference type="ARBA" id="ARBA00023125"/>
    </source>
</evidence>
<dbReference type="EMBL" id="LN606600">
    <property type="protein sequence ID" value="CEF41764.1"/>
    <property type="molecule type" value="Genomic_DNA"/>
</dbReference>
<evidence type="ECO:0000313" key="4">
    <source>
        <dbReference type="EMBL" id="CEF41764.1"/>
    </source>
</evidence>
<proteinExistence type="predicted"/>
<reference evidence="5" key="1">
    <citation type="submission" date="2014-09" db="EMBL/GenBank/DDBJ databases">
        <authorList>
            <person name="Illeghems K.G."/>
        </authorList>
    </citation>
    <scope>NUCLEOTIDE SEQUENCE [LARGE SCALE GENOMIC DNA]</scope>
    <source>
        <strain evidence="5">108B</strain>
    </source>
</reference>
<evidence type="ECO:0000313" key="5">
    <source>
        <dbReference type="Proteomes" id="UP000056109"/>
    </source>
</evidence>
<dbReference type="PATRIC" id="fig|446692.3.peg.2577"/>
<dbReference type="AlphaFoldDB" id="A0A0U5EWU4"/>
<gene>
    <name evidence="4" type="ORF">ASN_2474</name>
</gene>
<dbReference type="Pfam" id="PF17926">
    <property type="entry name" value="TetR_C_21"/>
    <property type="match status" value="1"/>
</dbReference>
<dbReference type="GO" id="GO:0003677">
    <property type="term" value="F:DNA binding"/>
    <property type="evidence" value="ECO:0007669"/>
    <property type="project" value="UniProtKB-UniRule"/>
</dbReference>
<dbReference type="InterPro" id="IPR001647">
    <property type="entry name" value="HTH_TetR"/>
</dbReference>
<feature type="domain" description="HTH tetR-type" evidence="3">
    <location>
        <begin position="6"/>
        <end position="66"/>
    </location>
</feature>
<feature type="DNA-binding region" description="H-T-H motif" evidence="2">
    <location>
        <begin position="29"/>
        <end position="48"/>
    </location>
</feature>
<accession>A0A0U5EWU4</accession>
<dbReference type="PANTHER" id="PTHR30328:SF54">
    <property type="entry name" value="HTH-TYPE TRANSCRIPTIONAL REPRESSOR SCO4008"/>
    <property type="match status" value="1"/>
</dbReference>
<dbReference type="InterPro" id="IPR009057">
    <property type="entry name" value="Homeodomain-like_sf"/>
</dbReference>
<dbReference type="Proteomes" id="UP000056109">
    <property type="component" value="Chromosome I"/>
</dbReference>
<dbReference type="SUPFAM" id="SSF46689">
    <property type="entry name" value="Homeodomain-like"/>
    <property type="match status" value="1"/>
</dbReference>
<evidence type="ECO:0000256" key="2">
    <source>
        <dbReference type="PROSITE-ProRule" id="PRU00335"/>
    </source>
</evidence>
<dbReference type="RefSeq" id="WP_058988226.1">
    <property type="nucleotide sequence ID" value="NZ_LN606600.1"/>
</dbReference>
<name>A0A0U5EWU4_9PROT</name>
<dbReference type="InterPro" id="IPR041467">
    <property type="entry name" value="Sco4008_C"/>
</dbReference>
<dbReference type="PROSITE" id="PS50977">
    <property type="entry name" value="HTH_TETR_2"/>
    <property type="match status" value="1"/>
</dbReference>
<dbReference type="GeneID" id="34783489"/>
<dbReference type="InterPro" id="IPR036271">
    <property type="entry name" value="Tet_transcr_reg_TetR-rel_C_sf"/>
</dbReference>
<keyword evidence="1 2" id="KW-0238">DNA-binding</keyword>
<organism evidence="4 5">
    <name type="scientific">Acetobacter senegalensis</name>
    <dbReference type="NCBI Taxonomy" id="446692"/>
    <lineage>
        <taxon>Bacteria</taxon>
        <taxon>Pseudomonadati</taxon>
        <taxon>Pseudomonadota</taxon>
        <taxon>Alphaproteobacteria</taxon>
        <taxon>Acetobacterales</taxon>
        <taxon>Acetobacteraceae</taxon>
        <taxon>Acetobacter</taxon>
    </lineage>
</organism>